<sequence>MSTSREKERHAEIVDWVVESMEDAGTVTSRAMMGGQTLYCDGVVFAIVADGQLWFKADAQTDHEWDAAGREKFTYDRDGKPATMNYRLAPDDCYDYPEELRRWAELGLVAGRHAAAKKKPKKES</sequence>
<dbReference type="RefSeq" id="WP_312856980.1">
    <property type="nucleotide sequence ID" value="NZ_JACHLR010000002.1"/>
</dbReference>
<organism evidence="2 3">
    <name type="scientific">Novosphingobium chloroacetimidivorans</name>
    <dbReference type="NCBI Taxonomy" id="1428314"/>
    <lineage>
        <taxon>Bacteria</taxon>
        <taxon>Pseudomonadati</taxon>
        <taxon>Pseudomonadota</taxon>
        <taxon>Alphaproteobacteria</taxon>
        <taxon>Sphingomonadales</taxon>
        <taxon>Sphingomonadaceae</taxon>
        <taxon>Novosphingobium</taxon>
    </lineage>
</organism>
<gene>
    <name evidence="2" type="ORF">HNO88_000608</name>
</gene>
<accession>A0A7W7NUK5</accession>
<dbReference type="PANTHER" id="PTHR36121:SF1">
    <property type="entry name" value="PROTEIN SXY"/>
    <property type="match status" value="1"/>
</dbReference>
<dbReference type="AlphaFoldDB" id="A0A7W7NUK5"/>
<reference evidence="2 3" key="1">
    <citation type="submission" date="2020-08" db="EMBL/GenBank/DDBJ databases">
        <title>Functional genomics of gut bacteria from endangered species of beetles.</title>
        <authorList>
            <person name="Carlos-Shanley C."/>
        </authorList>
    </citation>
    <scope>NUCLEOTIDE SEQUENCE [LARGE SCALE GENOMIC DNA]</scope>
    <source>
        <strain evidence="2 3">S00245</strain>
    </source>
</reference>
<dbReference type="EMBL" id="JACHLR010000002">
    <property type="protein sequence ID" value="MBB4857301.1"/>
    <property type="molecule type" value="Genomic_DNA"/>
</dbReference>
<feature type="domain" description="TfoX N-terminal" evidence="1">
    <location>
        <begin position="21"/>
        <end position="108"/>
    </location>
</feature>
<evidence type="ECO:0000313" key="3">
    <source>
        <dbReference type="Proteomes" id="UP000555448"/>
    </source>
</evidence>
<proteinExistence type="predicted"/>
<evidence type="ECO:0000259" key="1">
    <source>
        <dbReference type="Pfam" id="PF04993"/>
    </source>
</evidence>
<protein>
    <submittedName>
        <fullName evidence="2">DNA transformation protein</fullName>
    </submittedName>
</protein>
<dbReference type="Proteomes" id="UP000555448">
    <property type="component" value="Unassembled WGS sequence"/>
</dbReference>
<dbReference type="SUPFAM" id="SSF159894">
    <property type="entry name" value="YgaC/TfoX-N like"/>
    <property type="match status" value="1"/>
</dbReference>
<evidence type="ECO:0000313" key="2">
    <source>
        <dbReference type="EMBL" id="MBB4857301.1"/>
    </source>
</evidence>
<comment type="caution">
    <text evidence="2">The sequence shown here is derived from an EMBL/GenBank/DDBJ whole genome shotgun (WGS) entry which is preliminary data.</text>
</comment>
<dbReference type="PANTHER" id="PTHR36121">
    <property type="entry name" value="PROTEIN SXY"/>
    <property type="match status" value="1"/>
</dbReference>
<dbReference type="Gene3D" id="3.30.1460.30">
    <property type="entry name" value="YgaC/TfoX-N like chaperone"/>
    <property type="match status" value="1"/>
</dbReference>
<name>A0A7W7NUK5_9SPHN</name>
<dbReference type="Pfam" id="PF04993">
    <property type="entry name" value="TfoX_N"/>
    <property type="match status" value="1"/>
</dbReference>
<keyword evidence="3" id="KW-1185">Reference proteome</keyword>
<dbReference type="InterPro" id="IPR047525">
    <property type="entry name" value="TfoX-like"/>
</dbReference>
<dbReference type="InterPro" id="IPR007076">
    <property type="entry name" value="TfoX_N"/>
</dbReference>